<dbReference type="PANTHER" id="PTHR10381:SF70">
    <property type="entry name" value="ATP-DEPENDENT CLP PROTEASE PROTEOLYTIC SUBUNIT"/>
    <property type="match status" value="1"/>
</dbReference>
<dbReference type="InterPro" id="IPR023562">
    <property type="entry name" value="ClpP/TepA"/>
</dbReference>
<evidence type="ECO:0000256" key="7">
    <source>
        <dbReference type="HAMAP-Rule" id="MF_00444"/>
    </source>
</evidence>
<sequence>MPQRSPRRRLPPSAPRRRPPTASDPHRRAVGAFGPRRPSSFPGIVHVAGVGGCRRWYAHGEHGRDARNAPLDSKHEHESRRASMAEPLMATSVFDRLLKDRIIWLGSEVRDENANEICAKILLLAAEDSEKDIYLYINSPGGSITAGMAIYDTMQFVPNDIVTVGIGMAASMGQLLLTSGTKGKRYITPNARVLLHQPHGGFGGTSSDIQTQAQLIVSMKNRLAEITSAQTGKSVEQINADGDRDRWFTADEALEYGFVDHIREHAADVTGGGGTEN</sequence>
<keyword evidence="3 7" id="KW-0645">Protease</keyword>
<comment type="catalytic activity">
    <reaction evidence="6 7 8">
        <text>Hydrolysis of proteins to small peptides in the presence of ATP and magnesium. alpha-casein is the usual test substrate. In the absence of ATP, only oligopeptides shorter than five residues are hydrolyzed (such as succinyl-Leu-Tyr-|-NHMec, and Leu-Tyr-Leu-|-Tyr-Trp, in which cleavage of the -Tyr-|-Leu- and -Tyr-|-Trp bonds also occurs).</text>
        <dbReference type="EC" id="3.4.21.92"/>
    </reaction>
</comment>
<comment type="subunit">
    <text evidence="7">Fourteen ClpP subunits assemble into 2 heptameric rings which stack back to back to give a disk-like structure with a central cavity, resembling the structure of eukaryotic proteasomes.</text>
</comment>
<dbReference type="PROSITE" id="PS00382">
    <property type="entry name" value="CLP_PROTEASE_HIS"/>
    <property type="match status" value="1"/>
</dbReference>
<dbReference type="InterPro" id="IPR033135">
    <property type="entry name" value="ClpP_His_AS"/>
</dbReference>
<evidence type="ECO:0000313" key="11">
    <source>
        <dbReference type="EMBL" id="MDT3331512.1"/>
    </source>
</evidence>
<proteinExistence type="inferred from homology"/>
<dbReference type="NCBIfam" id="NF009205">
    <property type="entry name" value="PRK12553.1"/>
    <property type="match status" value="1"/>
</dbReference>
<evidence type="ECO:0000313" key="12">
    <source>
        <dbReference type="Proteomes" id="UP001262835"/>
    </source>
</evidence>
<protein>
    <recommendedName>
        <fullName evidence="7 9">ATP-dependent Clp protease proteolytic subunit</fullName>
        <ecNumber evidence="7">3.4.21.92</ecNumber>
    </recommendedName>
    <alternativeName>
        <fullName evidence="7">Endopeptidase Clp</fullName>
    </alternativeName>
</protein>
<evidence type="ECO:0000256" key="3">
    <source>
        <dbReference type="ARBA" id="ARBA00022670"/>
    </source>
</evidence>
<comment type="similarity">
    <text evidence="1 7 9">Belongs to the peptidase S14 family.</text>
</comment>
<evidence type="ECO:0000256" key="2">
    <source>
        <dbReference type="ARBA" id="ARBA00022490"/>
    </source>
</evidence>
<evidence type="ECO:0000256" key="5">
    <source>
        <dbReference type="ARBA" id="ARBA00022825"/>
    </source>
</evidence>
<comment type="subcellular location">
    <subcellularLocation>
        <location evidence="7">Cytoplasm</location>
    </subcellularLocation>
</comment>
<feature type="compositionally biased region" description="Basic residues" evidence="10">
    <location>
        <begin position="1"/>
        <end position="19"/>
    </location>
</feature>
<evidence type="ECO:0000256" key="9">
    <source>
        <dbReference type="RuleBase" id="RU003567"/>
    </source>
</evidence>
<reference evidence="11 12" key="1">
    <citation type="submission" date="2023-08" db="EMBL/GenBank/DDBJ databases">
        <title>Microbacterium aquilitoris sp. nov. and Microbacterium gwkjibeachense sp. nov., isolated from beach.</title>
        <authorList>
            <person name="Lee S.D."/>
            <person name="Yang H."/>
            <person name="Kim I."/>
        </authorList>
    </citation>
    <scope>NUCLEOTIDE SEQUENCE [LARGE SCALE GENOMIC DNA]</scope>
    <source>
        <strain evidence="11 12">KSW-18</strain>
    </source>
</reference>
<dbReference type="HAMAP" id="MF_00444">
    <property type="entry name" value="ClpP"/>
    <property type="match status" value="1"/>
</dbReference>
<keyword evidence="4 7" id="KW-0378">Hydrolase</keyword>
<feature type="active site" evidence="7 8">
    <location>
        <position position="196"/>
    </location>
</feature>
<gene>
    <name evidence="7" type="primary">clpP</name>
    <name evidence="11" type="ORF">Q9S78_12640</name>
</gene>
<feature type="compositionally biased region" description="Basic and acidic residues" evidence="10">
    <location>
        <begin position="64"/>
        <end position="83"/>
    </location>
</feature>
<dbReference type="Proteomes" id="UP001262835">
    <property type="component" value="Unassembled WGS sequence"/>
</dbReference>
<dbReference type="EMBL" id="JAUZVT010000002">
    <property type="protein sequence ID" value="MDT3331512.1"/>
    <property type="molecule type" value="Genomic_DNA"/>
</dbReference>
<evidence type="ECO:0000256" key="8">
    <source>
        <dbReference type="PROSITE-ProRule" id="PRU10086"/>
    </source>
</evidence>
<dbReference type="RefSeq" id="WP_311870530.1">
    <property type="nucleotide sequence ID" value="NZ_JAUZVT010000002.1"/>
</dbReference>
<comment type="function">
    <text evidence="7">Cleaves peptides in various proteins in a process that requires ATP hydrolysis. Has a chymotrypsin-like activity. Plays a major role in the degradation of misfolded proteins.</text>
</comment>
<feature type="region of interest" description="Disordered" evidence="10">
    <location>
        <begin position="64"/>
        <end position="84"/>
    </location>
</feature>
<dbReference type="SUPFAM" id="SSF52096">
    <property type="entry name" value="ClpP/crotonase"/>
    <property type="match status" value="1"/>
</dbReference>
<dbReference type="NCBIfam" id="NF001368">
    <property type="entry name" value="PRK00277.1"/>
    <property type="match status" value="1"/>
</dbReference>
<keyword evidence="5 7" id="KW-0720">Serine protease</keyword>
<feature type="region of interest" description="Disordered" evidence="10">
    <location>
        <begin position="1"/>
        <end position="37"/>
    </location>
</feature>
<comment type="caution">
    <text evidence="11">The sequence shown here is derived from an EMBL/GenBank/DDBJ whole genome shotgun (WGS) entry which is preliminary data.</text>
</comment>
<dbReference type="InterPro" id="IPR001907">
    <property type="entry name" value="ClpP"/>
</dbReference>
<organism evidence="11 12">
    <name type="scientific">Microbacterium aquilitoris</name>
    <dbReference type="NCBI Taxonomy" id="3067307"/>
    <lineage>
        <taxon>Bacteria</taxon>
        <taxon>Bacillati</taxon>
        <taxon>Actinomycetota</taxon>
        <taxon>Actinomycetes</taxon>
        <taxon>Micrococcales</taxon>
        <taxon>Microbacteriaceae</taxon>
        <taxon>Microbacterium</taxon>
    </lineage>
</organism>
<dbReference type="CDD" id="cd07017">
    <property type="entry name" value="S14_ClpP_2"/>
    <property type="match status" value="1"/>
</dbReference>
<dbReference type="PRINTS" id="PR00127">
    <property type="entry name" value="CLPPROTEASEP"/>
</dbReference>
<evidence type="ECO:0000256" key="10">
    <source>
        <dbReference type="SAM" id="MobiDB-lite"/>
    </source>
</evidence>
<keyword evidence="2 7" id="KW-0963">Cytoplasm</keyword>
<accession>A0ABU3GLC0</accession>
<dbReference type="PANTHER" id="PTHR10381">
    <property type="entry name" value="ATP-DEPENDENT CLP PROTEASE PROTEOLYTIC SUBUNIT"/>
    <property type="match status" value="1"/>
</dbReference>
<dbReference type="Pfam" id="PF00574">
    <property type="entry name" value="CLP_protease"/>
    <property type="match status" value="1"/>
</dbReference>
<feature type="active site" description="Nucleophile" evidence="7">
    <location>
        <position position="171"/>
    </location>
</feature>
<dbReference type="EC" id="3.4.21.92" evidence="7"/>
<dbReference type="GO" id="GO:0006508">
    <property type="term" value="P:proteolysis"/>
    <property type="evidence" value="ECO:0007669"/>
    <property type="project" value="UniProtKB-KW"/>
</dbReference>
<dbReference type="Gene3D" id="3.90.226.10">
    <property type="entry name" value="2-enoyl-CoA Hydratase, Chain A, domain 1"/>
    <property type="match status" value="1"/>
</dbReference>
<evidence type="ECO:0000256" key="4">
    <source>
        <dbReference type="ARBA" id="ARBA00022801"/>
    </source>
</evidence>
<dbReference type="GO" id="GO:0008233">
    <property type="term" value="F:peptidase activity"/>
    <property type="evidence" value="ECO:0007669"/>
    <property type="project" value="UniProtKB-KW"/>
</dbReference>
<evidence type="ECO:0000256" key="6">
    <source>
        <dbReference type="ARBA" id="ARBA00034021"/>
    </source>
</evidence>
<evidence type="ECO:0000256" key="1">
    <source>
        <dbReference type="ARBA" id="ARBA00007039"/>
    </source>
</evidence>
<name>A0ABU3GLC0_9MICO</name>
<keyword evidence="12" id="KW-1185">Reference proteome</keyword>
<dbReference type="InterPro" id="IPR029045">
    <property type="entry name" value="ClpP/crotonase-like_dom_sf"/>
</dbReference>